<organism evidence="1 2">
    <name type="scientific">Streblomastix strix</name>
    <dbReference type="NCBI Taxonomy" id="222440"/>
    <lineage>
        <taxon>Eukaryota</taxon>
        <taxon>Metamonada</taxon>
        <taxon>Preaxostyla</taxon>
        <taxon>Oxymonadida</taxon>
        <taxon>Streblomastigidae</taxon>
        <taxon>Streblomastix</taxon>
    </lineage>
</organism>
<dbReference type="Proteomes" id="UP000324800">
    <property type="component" value="Unassembled WGS sequence"/>
</dbReference>
<evidence type="ECO:0000313" key="1">
    <source>
        <dbReference type="EMBL" id="KAA6387772.1"/>
    </source>
</evidence>
<accession>A0A5J4VZ04</accession>
<comment type="caution">
    <text evidence="1">The sequence shown here is derived from an EMBL/GenBank/DDBJ whole genome shotgun (WGS) entry which is preliminary data.</text>
</comment>
<dbReference type="AlphaFoldDB" id="A0A5J4VZ04"/>
<name>A0A5J4VZ04_9EUKA</name>
<evidence type="ECO:0000313" key="2">
    <source>
        <dbReference type="Proteomes" id="UP000324800"/>
    </source>
</evidence>
<protein>
    <submittedName>
        <fullName evidence="1">Uncharacterized protein</fullName>
    </submittedName>
</protein>
<gene>
    <name evidence="1" type="ORF">EZS28_016698</name>
</gene>
<reference evidence="1 2" key="1">
    <citation type="submission" date="2019-03" db="EMBL/GenBank/DDBJ databases">
        <title>Single cell metagenomics reveals metabolic interactions within the superorganism composed of flagellate Streblomastix strix and complex community of Bacteroidetes bacteria on its surface.</title>
        <authorList>
            <person name="Treitli S.C."/>
            <person name="Kolisko M."/>
            <person name="Husnik F."/>
            <person name="Keeling P."/>
            <person name="Hampl V."/>
        </authorList>
    </citation>
    <scope>NUCLEOTIDE SEQUENCE [LARGE SCALE GENOMIC DNA]</scope>
    <source>
        <strain evidence="1">ST1C</strain>
    </source>
</reference>
<proteinExistence type="predicted"/>
<sequence>MESDEIKVPDDSNEEFRILGMELGDNEVGAKSSKIEEEDQRGCTFAGTVEFSAITDGGCFSTLSINQLNENNGIEERWVDGEVHSFKENFGRLGMVEGASEEYHSETLCQTHSEMDFDNRCIRNRIGAMLEQMNIQEDPLLAWGE</sequence>
<dbReference type="EMBL" id="SNRW01004241">
    <property type="protein sequence ID" value="KAA6387772.1"/>
    <property type="molecule type" value="Genomic_DNA"/>
</dbReference>